<reference evidence="12 13" key="1">
    <citation type="journal article" date="2016" name="Genome Biol. Evol.">
        <title>Gene Family Evolution Reflects Adaptation to Soil Environmental Stressors in the Genome of the Collembolan Orchesella cincta.</title>
        <authorList>
            <person name="Faddeeva-Vakhrusheva A."/>
            <person name="Derks M.F."/>
            <person name="Anvar S.Y."/>
            <person name="Agamennone V."/>
            <person name="Suring W."/>
            <person name="Smit S."/>
            <person name="van Straalen N.M."/>
            <person name="Roelofs D."/>
        </authorList>
    </citation>
    <scope>NUCLEOTIDE SEQUENCE [LARGE SCALE GENOMIC DNA]</scope>
    <source>
        <tissue evidence="12">Mixed pool</tissue>
    </source>
</reference>
<evidence type="ECO:0000259" key="11">
    <source>
        <dbReference type="PROSITE" id="PS50262"/>
    </source>
</evidence>
<evidence type="ECO:0000256" key="7">
    <source>
        <dbReference type="ARBA" id="ARBA00023170"/>
    </source>
</evidence>
<feature type="domain" description="G-protein coupled receptors family 1 profile" evidence="11">
    <location>
        <begin position="1"/>
        <end position="122"/>
    </location>
</feature>
<evidence type="ECO:0000256" key="3">
    <source>
        <dbReference type="ARBA" id="ARBA00022692"/>
    </source>
</evidence>
<dbReference type="Gene3D" id="1.20.1070.10">
    <property type="entry name" value="Rhodopsin 7-helix transmembrane proteins"/>
    <property type="match status" value="1"/>
</dbReference>
<comment type="subcellular location">
    <subcellularLocation>
        <location evidence="1">Membrane</location>
        <topology evidence="1">Multi-pass membrane protein</topology>
    </subcellularLocation>
</comment>
<evidence type="ECO:0000313" key="12">
    <source>
        <dbReference type="EMBL" id="ODM86807.1"/>
    </source>
</evidence>
<dbReference type="Proteomes" id="UP000094527">
    <property type="component" value="Unassembled WGS sequence"/>
</dbReference>
<keyword evidence="8 9" id="KW-0807">Transducer</keyword>
<sequence length="122" mass="14275">NLMVILVVTLHWRMRSITNFCLANLAFADLCVGIFCVYQNIVTYLMDSLYLSLHIHFSWIFGEFMCKMYHFINSLSTTASVLILVVICIERYLAIIHPMTCKQMMTLTRLRVSQFLKFVHSI</sequence>
<keyword evidence="3 9" id="KW-0812">Transmembrane</keyword>
<dbReference type="EMBL" id="LJIJ01007174">
    <property type="protein sequence ID" value="ODM86807.1"/>
    <property type="molecule type" value="Genomic_DNA"/>
</dbReference>
<protein>
    <submittedName>
        <fullName evidence="12">Neuropeptide Y receptor type 1</fullName>
    </submittedName>
</protein>
<feature type="non-terminal residue" evidence="12">
    <location>
        <position position="1"/>
    </location>
</feature>
<keyword evidence="5 9" id="KW-0297">G-protein coupled receptor</keyword>
<evidence type="ECO:0000256" key="6">
    <source>
        <dbReference type="ARBA" id="ARBA00023136"/>
    </source>
</evidence>
<dbReference type="PANTHER" id="PTHR24243">
    <property type="entry name" value="G-PROTEIN COUPLED RECEPTOR"/>
    <property type="match status" value="1"/>
</dbReference>
<keyword evidence="6 10" id="KW-0472">Membrane</keyword>
<dbReference type="InterPro" id="IPR017452">
    <property type="entry name" value="GPCR_Rhodpsn_7TM"/>
</dbReference>
<dbReference type="GO" id="GO:0005886">
    <property type="term" value="C:plasma membrane"/>
    <property type="evidence" value="ECO:0007669"/>
    <property type="project" value="TreeGrafter"/>
</dbReference>
<comment type="caution">
    <text evidence="12">The sequence shown here is derived from an EMBL/GenBank/DDBJ whole genome shotgun (WGS) entry which is preliminary data.</text>
</comment>
<accession>A0A1D2M1H5</accession>
<dbReference type="PRINTS" id="PR00237">
    <property type="entry name" value="GPCRRHODOPSN"/>
</dbReference>
<dbReference type="GO" id="GO:0004930">
    <property type="term" value="F:G protein-coupled receptor activity"/>
    <property type="evidence" value="ECO:0007669"/>
    <property type="project" value="UniProtKB-KW"/>
</dbReference>
<dbReference type="STRING" id="48709.A0A1D2M1H5"/>
<evidence type="ECO:0000256" key="9">
    <source>
        <dbReference type="RuleBase" id="RU000688"/>
    </source>
</evidence>
<dbReference type="PANTHER" id="PTHR24243:SF224">
    <property type="entry name" value="G-PROTEIN COUPLED RECEPTOR 19-RELATED"/>
    <property type="match status" value="1"/>
</dbReference>
<dbReference type="SUPFAM" id="SSF81321">
    <property type="entry name" value="Family A G protein-coupled receptor-like"/>
    <property type="match status" value="1"/>
</dbReference>
<evidence type="ECO:0000256" key="10">
    <source>
        <dbReference type="SAM" id="Phobius"/>
    </source>
</evidence>
<dbReference type="Pfam" id="PF00001">
    <property type="entry name" value="7tm_1"/>
    <property type="match status" value="1"/>
</dbReference>
<feature type="transmembrane region" description="Helical" evidence="10">
    <location>
        <begin position="20"/>
        <end position="41"/>
    </location>
</feature>
<organism evidence="12 13">
    <name type="scientific">Orchesella cincta</name>
    <name type="common">Springtail</name>
    <name type="synonym">Podura cincta</name>
    <dbReference type="NCBI Taxonomy" id="48709"/>
    <lineage>
        <taxon>Eukaryota</taxon>
        <taxon>Metazoa</taxon>
        <taxon>Ecdysozoa</taxon>
        <taxon>Arthropoda</taxon>
        <taxon>Hexapoda</taxon>
        <taxon>Collembola</taxon>
        <taxon>Entomobryomorpha</taxon>
        <taxon>Entomobryoidea</taxon>
        <taxon>Orchesellidae</taxon>
        <taxon>Orchesellinae</taxon>
        <taxon>Orchesella</taxon>
    </lineage>
</organism>
<keyword evidence="4 10" id="KW-1133">Transmembrane helix</keyword>
<evidence type="ECO:0000256" key="2">
    <source>
        <dbReference type="ARBA" id="ARBA00010663"/>
    </source>
</evidence>
<evidence type="ECO:0000256" key="4">
    <source>
        <dbReference type="ARBA" id="ARBA00022989"/>
    </source>
</evidence>
<gene>
    <name evidence="12" type="ORF">Ocin01_19875</name>
</gene>
<keyword evidence="13" id="KW-1185">Reference proteome</keyword>
<evidence type="ECO:0000256" key="5">
    <source>
        <dbReference type="ARBA" id="ARBA00023040"/>
    </source>
</evidence>
<evidence type="ECO:0000256" key="1">
    <source>
        <dbReference type="ARBA" id="ARBA00004141"/>
    </source>
</evidence>
<evidence type="ECO:0000313" key="13">
    <source>
        <dbReference type="Proteomes" id="UP000094527"/>
    </source>
</evidence>
<feature type="transmembrane region" description="Helical" evidence="10">
    <location>
        <begin position="68"/>
        <end position="89"/>
    </location>
</feature>
<dbReference type="PROSITE" id="PS50262">
    <property type="entry name" value="G_PROTEIN_RECEP_F1_2"/>
    <property type="match status" value="1"/>
</dbReference>
<proteinExistence type="inferred from homology"/>
<dbReference type="InterPro" id="IPR000276">
    <property type="entry name" value="GPCR_Rhodpsn"/>
</dbReference>
<comment type="similarity">
    <text evidence="2 9">Belongs to the G-protein coupled receptor 1 family.</text>
</comment>
<keyword evidence="7 9" id="KW-0675">Receptor</keyword>
<dbReference type="OrthoDB" id="5964776at2759"/>
<dbReference type="OMA" id="CKITYYL"/>
<evidence type="ECO:0000256" key="8">
    <source>
        <dbReference type="ARBA" id="ARBA00023224"/>
    </source>
</evidence>
<name>A0A1D2M1H5_ORCCI</name>
<dbReference type="PROSITE" id="PS00237">
    <property type="entry name" value="G_PROTEIN_RECEP_F1_1"/>
    <property type="match status" value="1"/>
</dbReference>
<dbReference type="AlphaFoldDB" id="A0A1D2M1H5"/>